<dbReference type="Proteomes" id="UP001066276">
    <property type="component" value="Chromosome 2_2"/>
</dbReference>
<dbReference type="EMBL" id="JANPWB010000004">
    <property type="protein sequence ID" value="KAJ1190804.1"/>
    <property type="molecule type" value="Genomic_DNA"/>
</dbReference>
<name>A0AAV7UP39_PLEWA</name>
<sequence length="81" mass="9401">MGRRFYSSVSRESSGSLMEDFKVIRQAETSPCLSILMDKCRRHLASPALLLYHYPTRKQPGYVIPLIYQEKRPGGKKPYCY</sequence>
<organism evidence="1 2">
    <name type="scientific">Pleurodeles waltl</name>
    <name type="common">Iberian ribbed newt</name>
    <dbReference type="NCBI Taxonomy" id="8319"/>
    <lineage>
        <taxon>Eukaryota</taxon>
        <taxon>Metazoa</taxon>
        <taxon>Chordata</taxon>
        <taxon>Craniata</taxon>
        <taxon>Vertebrata</taxon>
        <taxon>Euteleostomi</taxon>
        <taxon>Amphibia</taxon>
        <taxon>Batrachia</taxon>
        <taxon>Caudata</taxon>
        <taxon>Salamandroidea</taxon>
        <taxon>Salamandridae</taxon>
        <taxon>Pleurodelinae</taxon>
        <taxon>Pleurodeles</taxon>
    </lineage>
</organism>
<gene>
    <name evidence="1" type="ORF">NDU88_000123</name>
</gene>
<reference evidence="1" key="1">
    <citation type="journal article" date="2022" name="bioRxiv">
        <title>Sequencing and chromosome-scale assembly of the giantPleurodeles waltlgenome.</title>
        <authorList>
            <person name="Brown T."/>
            <person name="Elewa A."/>
            <person name="Iarovenko S."/>
            <person name="Subramanian E."/>
            <person name="Araus A.J."/>
            <person name="Petzold A."/>
            <person name="Susuki M."/>
            <person name="Suzuki K.-i.T."/>
            <person name="Hayashi T."/>
            <person name="Toyoda A."/>
            <person name="Oliveira C."/>
            <person name="Osipova E."/>
            <person name="Leigh N.D."/>
            <person name="Simon A."/>
            <person name="Yun M.H."/>
        </authorList>
    </citation>
    <scope>NUCLEOTIDE SEQUENCE</scope>
    <source>
        <strain evidence="1">20211129_DDA</strain>
        <tissue evidence="1">Liver</tissue>
    </source>
</reference>
<comment type="caution">
    <text evidence="1">The sequence shown here is derived from an EMBL/GenBank/DDBJ whole genome shotgun (WGS) entry which is preliminary data.</text>
</comment>
<keyword evidence="2" id="KW-1185">Reference proteome</keyword>
<accession>A0AAV7UP39</accession>
<evidence type="ECO:0000313" key="1">
    <source>
        <dbReference type="EMBL" id="KAJ1190804.1"/>
    </source>
</evidence>
<dbReference type="AlphaFoldDB" id="A0AAV7UP39"/>
<proteinExistence type="predicted"/>
<protein>
    <submittedName>
        <fullName evidence="1">Uncharacterized protein</fullName>
    </submittedName>
</protein>
<evidence type="ECO:0000313" key="2">
    <source>
        <dbReference type="Proteomes" id="UP001066276"/>
    </source>
</evidence>